<feature type="domain" description="Anti-sigma K factor RskA C-terminal" evidence="3">
    <location>
        <begin position="94"/>
        <end position="229"/>
    </location>
</feature>
<feature type="region of interest" description="Disordered" evidence="1">
    <location>
        <begin position="218"/>
        <end position="239"/>
    </location>
</feature>
<dbReference type="Pfam" id="PF10099">
    <property type="entry name" value="RskA_C"/>
    <property type="match status" value="1"/>
</dbReference>
<reference evidence="4 5" key="1">
    <citation type="submission" date="2018-03" db="EMBL/GenBank/DDBJ databases">
        <title>Comparative analysis of microorganisms from saline springs in Andes Mountain Range, Colombia.</title>
        <authorList>
            <person name="Rubin E."/>
        </authorList>
    </citation>
    <scope>NUCLEOTIDE SEQUENCE [LARGE SCALE GENOMIC DNA]</scope>
    <source>
        <strain evidence="4 5">CG 23</strain>
    </source>
</reference>
<proteinExistence type="predicted"/>
<keyword evidence="2" id="KW-1133">Transmembrane helix</keyword>
<evidence type="ECO:0000256" key="1">
    <source>
        <dbReference type="SAM" id="MobiDB-lite"/>
    </source>
</evidence>
<protein>
    <submittedName>
        <fullName evidence="4">Anti-sigma-K factor rskA</fullName>
    </submittedName>
</protein>
<comment type="caution">
    <text evidence="4">The sequence shown here is derived from an EMBL/GenBank/DDBJ whole genome shotgun (WGS) entry which is preliminary data.</text>
</comment>
<keyword evidence="2" id="KW-0812">Transmembrane</keyword>
<name>A0ABX5EAX3_9MICO</name>
<feature type="transmembrane region" description="Helical" evidence="2">
    <location>
        <begin position="92"/>
        <end position="113"/>
    </location>
</feature>
<evidence type="ECO:0000256" key="2">
    <source>
        <dbReference type="SAM" id="Phobius"/>
    </source>
</evidence>
<dbReference type="InterPro" id="IPR018764">
    <property type="entry name" value="RskA_C"/>
</dbReference>
<sequence length="239" mass="24683">MQHVDPEVLALLALGEHGAASDDEHSHLAACAVCRAEEASLAQVVEVARADDRGLVAPPPEVWERVRAEVGRAEPEPAPVVDLASRRRRPSVLWGAVAASVALVAGAGVGVLWERSQVPEPPTEIAPVAVAEAELEPLPDWPASAGRAVVTESTGGELEIVVDVGGAEAGDGYREVWLIADDLSGMVSLGVLEGTSGTFPVPAGLDLATYSLVDVSEEPFDGDPTHSGDSIVRGGLTEA</sequence>
<keyword evidence="2" id="KW-0472">Membrane</keyword>
<organism evidence="4 5">
    <name type="scientific">Isoptericola halotolerans</name>
    <dbReference type="NCBI Taxonomy" id="300560"/>
    <lineage>
        <taxon>Bacteria</taxon>
        <taxon>Bacillati</taxon>
        <taxon>Actinomycetota</taxon>
        <taxon>Actinomycetes</taxon>
        <taxon>Micrococcales</taxon>
        <taxon>Promicromonosporaceae</taxon>
        <taxon>Isoptericola</taxon>
    </lineage>
</organism>
<keyword evidence="5" id="KW-1185">Reference proteome</keyword>
<gene>
    <name evidence="4" type="ORF">BCL65_11013</name>
</gene>
<evidence type="ECO:0000313" key="4">
    <source>
        <dbReference type="EMBL" id="PRZ04352.1"/>
    </source>
</evidence>
<dbReference type="EMBL" id="PVTX01000010">
    <property type="protein sequence ID" value="PRZ04352.1"/>
    <property type="molecule type" value="Genomic_DNA"/>
</dbReference>
<dbReference type="RefSeq" id="WP_106269115.1">
    <property type="nucleotide sequence ID" value="NZ_PVTX01000010.1"/>
</dbReference>
<accession>A0ABX5EAX3</accession>
<dbReference type="Proteomes" id="UP000239895">
    <property type="component" value="Unassembled WGS sequence"/>
</dbReference>
<evidence type="ECO:0000313" key="5">
    <source>
        <dbReference type="Proteomes" id="UP000239895"/>
    </source>
</evidence>
<evidence type="ECO:0000259" key="3">
    <source>
        <dbReference type="Pfam" id="PF10099"/>
    </source>
</evidence>